<evidence type="ECO:0000313" key="1">
    <source>
        <dbReference type="EMBL" id="MWJ28570.1"/>
    </source>
</evidence>
<proteinExistence type="predicted"/>
<sequence>MASRTFEFCTLQFFNQWLEKEAGYFEGLASFEIDKQRQALLGAGGHFRVARNLPTKYEESRKLERYEPVLDILNKLGPVTHKNVTSIVSDTQQRISSEYGNRNVLSLTTKFMWLKFRSPVRIYDRQARIALGTKPGDFAAFNEAFSSCYARFQEQIEQACGNLSKVIPYSVEPTMKEYELRSLVSTKWFQERILDIYLWNQGSK</sequence>
<dbReference type="EMBL" id="WTKP01000006">
    <property type="protein sequence ID" value="MWJ28570.1"/>
    <property type="molecule type" value="Genomic_DNA"/>
</dbReference>
<keyword evidence="2" id="KW-1185">Reference proteome</keyword>
<name>A0A7X3H320_9GAMM</name>
<comment type="caution">
    <text evidence="1">The sequence shown here is derived from an EMBL/GenBank/DDBJ whole genome shotgun (WGS) entry which is preliminary data.</text>
</comment>
<accession>A0A7X3H320</accession>
<dbReference type="Proteomes" id="UP000437638">
    <property type="component" value="Unassembled WGS sequence"/>
</dbReference>
<dbReference type="RefSeq" id="WP_160418922.1">
    <property type="nucleotide sequence ID" value="NZ_WTKP01000006.1"/>
</dbReference>
<gene>
    <name evidence="1" type="ORF">GPM19_10190</name>
</gene>
<organism evidence="1 2">
    <name type="scientific">Vreelandella zhuhanensis</name>
    <dbReference type="NCBI Taxonomy" id="2684210"/>
    <lineage>
        <taxon>Bacteria</taxon>
        <taxon>Pseudomonadati</taxon>
        <taxon>Pseudomonadota</taxon>
        <taxon>Gammaproteobacteria</taxon>
        <taxon>Oceanospirillales</taxon>
        <taxon>Halomonadaceae</taxon>
        <taxon>Vreelandella</taxon>
    </lineage>
</organism>
<reference evidence="1 2" key="1">
    <citation type="submission" date="2019-12" db="EMBL/GenBank/DDBJ databases">
        <title>Halomonas rutogse sp. nov. isolated from two lakes on Tibetan Plateau.</title>
        <authorList>
            <person name="Gao P."/>
        </authorList>
    </citation>
    <scope>NUCLEOTIDE SEQUENCE [LARGE SCALE GENOMIC DNA]</scope>
    <source>
        <strain evidence="1 2">ZH2S</strain>
    </source>
</reference>
<evidence type="ECO:0000313" key="2">
    <source>
        <dbReference type="Proteomes" id="UP000437638"/>
    </source>
</evidence>
<dbReference type="AlphaFoldDB" id="A0A7X3H320"/>
<protein>
    <submittedName>
        <fullName evidence="1">Uncharacterized protein</fullName>
    </submittedName>
</protein>